<dbReference type="SUPFAM" id="SSF51658">
    <property type="entry name" value="Xylose isomerase-like"/>
    <property type="match status" value="1"/>
</dbReference>
<evidence type="ECO:0000259" key="1">
    <source>
        <dbReference type="Pfam" id="PF01261"/>
    </source>
</evidence>
<organism evidence="2 3">
    <name type="scientific">Yanshouia hominis</name>
    <dbReference type="NCBI Taxonomy" id="2763673"/>
    <lineage>
        <taxon>Bacteria</taxon>
        <taxon>Bacillati</taxon>
        <taxon>Bacillota</taxon>
        <taxon>Clostridia</taxon>
        <taxon>Eubacteriales</taxon>
        <taxon>Oscillospiraceae</taxon>
        <taxon>Yanshouia</taxon>
    </lineage>
</organism>
<keyword evidence="3" id="KW-1185">Reference proteome</keyword>
<reference evidence="2 3" key="1">
    <citation type="submission" date="2020-08" db="EMBL/GenBank/DDBJ databases">
        <title>Genome public.</title>
        <authorList>
            <person name="Liu C."/>
            <person name="Sun Q."/>
        </authorList>
    </citation>
    <scope>NUCLEOTIDE SEQUENCE [LARGE SCALE GENOMIC DNA]</scope>
    <source>
        <strain evidence="2 3">BX1</strain>
    </source>
</reference>
<dbReference type="PANTHER" id="PTHR12110">
    <property type="entry name" value="HYDROXYPYRUVATE ISOMERASE"/>
    <property type="match status" value="1"/>
</dbReference>
<dbReference type="InterPro" id="IPR036237">
    <property type="entry name" value="Xyl_isomerase-like_sf"/>
</dbReference>
<evidence type="ECO:0000313" key="2">
    <source>
        <dbReference type="EMBL" id="MBC8576053.1"/>
    </source>
</evidence>
<gene>
    <name evidence="2" type="ORF">H8717_06485</name>
</gene>
<sequence>MRAGVSTSCLFPMLIEEALDHLLSMGIRTVEVFLNTESERVPAFARLLREKADAAGARIVSVHPYSSEYEGIRFFTKYPRRYPDSIEDYRRYFEFCNIVGAKILVFHGLREFIPAEPALYFERFAGLMRVGRQYGVEVCQENVARFHSGKAQFLAEMIRAIPDAGLVIDLKQALRAGEDPMEMLRLAGKNLRHVHVSDHDSAHDCLAPGMGEADFAQMAGILRGTGYQGDVIIELYRSNYGEEEQLAKSCRFLQSLS</sequence>
<protein>
    <submittedName>
        <fullName evidence="2">Sugar phosphate isomerase/epimerase</fullName>
    </submittedName>
</protein>
<dbReference type="Gene3D" id="3.20.20.150">
    <property type="entry name" value="Divalent-metal-dependent TIM barrel enzymes"/>
    <property type="match status" value="1"/>
</dbReference>
<evidence type="ECO:0000313" key="3">
    <source>
        <dbReference type="Proteomes" id="UP000658131"/>
    </source>
</evidence>
<dbReference type="RefSeq" id="WP_262399607.1">
    <property type="nucleotide sequence ID" value="NZ_JACRTB010000008.1"/>
</dbReference>
<dbReference type="EMBL" id="JACRTB010000008">
    <property type="protein sequence ID" value="MBC8576053.1"/>
    <property type="molecule type" value="Genomic_DNA"/>
</dbReference>
<dbReference type="Pfam" id="PF01261">
    <property type="entry name" value="AP_endonuc_2"/>
    <property type="match status" value="1"/>
</dbReference>
<keyword evidence="2" id="KW-0413">Isomerase</keyword>
<feature type="domain" description="Xylose isomerase-like TIM barrel" evidence="1">
    <location>
        <begin position="21"/>
        <end position="255"/>
    </location>
</feature>
<dbReference type="PANTHER" id="PTHR12110:SF41">
    <property type="entry name" value="INOSOSE DEHYDRATASE"/>
    <property type="match status" value="1"/>
</dbReference>
<dbReference type="Proteomes" id="UP000658131">
    <property type="component" value="Unassembled WGS sequence"/>
</dbReference>
<dbReference type="InterPro" id="IPR013022">
    <property type="entry name" value="Xyl_isomerase-like_TIM-brl"/>
</dbReference>
<comment type="caution">
    <text evidence="2">The sequence shown here is derived from an EMBL/GenBank/DDBJ whole genome shotgun (WGS) entry which is preliminary data.</text>
</comment>
<dbReference type="GO" id="GO:0016853">
    <property type="term" value="F:isomerase activity"/>
    <property type="evidence" value="ECO:0007669"/>
    <property type="project" value="UniProtKB-KW"/>
</dbReference>
<proteinExistence type="predicted"/>
<name>A0ABR7NI19_9FIRM</name>
<accession>A0ABR7NI19</accession>
<dbReference type="InterPro" id="IPR050312">
    <property type="entry name" value="IolE/XylAMocC-like"/>
</dbReference>